<dbReference type="Gene3D" id="3.40.30.10">
    <property type="entry name" value="Glutaredoxin"/>
    <property type="match status" value="1"/>
</dbReference>
<dbReference type="Gene3D" id="1.20.1050.10">
    <property type="match status" value="1"/>
</dbReference>
<dbReference type="EMBL" id="MU005605">
    <property type="protein sequence ID" value="KAF2679184.1"/>
    <property type="molecule type" value="Genomic_DNA"/>
</dbReference>
<reference evidence="1" key="1">
    <citation type="journal article" date="2020" name="Stud. Mycol.">
        <title>101 Dothideomycetes genomes: a test case for predicting lifestyles and emergence of pathogens.</title>
        <authorList>
            <person name="Haridas S."/>
            <person name="Albert R."/>
            <person name="Binder M."/>
            <person name="Bloem J."/>
            <person name="Labutti K."/>
            <person name="Salamov A."/>
            <person name="Andreopoulos B."/>
            <person name="Baker S."/>
            <person name="Barry K."/>
            <person name="Bills G."/>
            <person name="Bluhm B."/>
            <person name="Cannon C."/>
            <person name="Castanera R."/>
            <person name="Culley D."/>
            <person name="Daum C."/>
            <person name="Ezra D."/>
            <person name="Gonzalez J."/>
            <person name="Henrissat B."/>
            <person name="Kuo A."/>
            <person name="Liang C."/>
            <person name="Lipzen A."/>
            <person name="Lutzoni F."/>
            <person name="Magnuson J."/>
            <person name="Mondo S."/>
            <person name="Nolan M."/>
            <person name="Ohm R."/>
            <person name="Pangilinan J."/>
            <person name="Park H.-J."/>
            <person name="Ramirez L."/>
            <person name="Alfaro M."/>
            <person name="Sun H."/>
            <person name="Tritt A."/>
            <person name="Yoshinaga Y."/>
            <person name="Zwiers L.-H."/>
            <person name="Turgeon B."/>
            <person name="Goodwin S."/>
            <person name="Spatafora J."/>
            <person name="Crous P."/>
            <person name="Grigoriev I."/>
        </authorList>
    </citation>
    <scope>NUCLEOTIDE SEQUENCE</scope>
    <source>
        <strain evidence="1">CBS 122367</strain>
    </source>
</reference>
<name>A0A6G1ILR1_9PLEO</name>
<evidence type="ECO:0000313" key="1">
    <source>
        <dbReference type="EMBL" id="KAF2679184.1"/>
    </source>
</evidence>
<organism evidence="1 2">
    <name type="scientific">Lentithecium fluviatile CBS 122367</name>
    <dbReference type="NCBI Taxonomy" id="1168545"/>
    <lineage>
        <taxon>Eukaryota</taxon>
        <taxon>Fungi</taxon>
        <taxon>Dikarya</taxon>
        <taxon>Ascomycota</taxon>
        <taxon>Pezizomycotina</taxon>
        <taxon>Dothideomycetes</taxon>
        <taxon>Pleosporomycetidae</taxon>
        <taxon>Pleosporales</taxon>
        <taxon>Massarineae</taxon>
        <taxon>Lentitheciaceae</taxon>
        <taxon>Lentithecium</taxon>
    </lineage>
</organism>
<evidence type="ECO:0008006" key="3">
    <source>
        <dbReference type="Google" id="ProtNLM"/>
    </source>
</evidence>
<dbReference type="Proteomes" id="UP000799291">
    <property type="component" value="Unassembled WGS sequence"/>
</dbReference>
<protein>
    <recommendedName>
        <fullName evidence="3">GST N-terminal domain-containing protein</fullName>
    </recommendedName>
</protein>
<accession>A0A6G1ILR1</accession>
<feature type="non-terminal residue" evidence="1">
    <location>
        <position position="175"/>
    </location>
</feature>
<dbReference type="OrthoDB" id="3679382at2759"/>
<evidence type="ECO:0000313" key="2">
    <source>
        <dbReference type="Proteomes" id="UP000799291"/>
    </source>
</evidence>
<dbReference type="AlphaFoldDB" id="A0A6G1ILR1"/>
<sequence length="175" mass="19382">TIWIWPTGLFPRRILYYLRAKHITPSHLNSRNIHLIPVTLNSSGNLVTKEGFEERPAGMSLPCMCIEHADGTTTWVHESLAIVAWLEEVFPGEGCEDIMGSTIEQRARTRDILSVLGDAIVWGNCALIHSDPSTSSWSGLTPSAQSATTAIDANKRFHNLLSKIEAWCEKDVVQG</sequence>
<proteinExistence type="predicted"/>
<keyword evidence="2" id="KW-1185">Reference proteome</keyword>
<feature type="non-terminal residue" evidence="1">
    <location>
        <position position="1"/>
    </location>
</feature>
<gene>
    <name evidence="1" type="ORF">K458DRAFT_280836</name>
</gene>